<evidence type="ECO:0000256" key="1">
    <source>
        <dbReference type="ARBA" id="ARBA00023122"/>
    </source>
</evidence>
<feature type="domain" description="CBS" evidence="3">
    <location>
        <begin position="101"/>
        <end position="158"/>
    </location>
</feature>
<organism evidence="4 5">
    <name type="scientific">Candidatus Giovannonibacteria bacterium RIFCSPHIGHO2_02_43_13</name>
    <dbReference type="NCBI Taxonomy" id="1798330"/>
    <lineage>
        <taxon>Bacteria</taxon>
        <taxon>Candidatus Giovannoniibacteriota</taxon>
    </lineage>
</organism>
<comment type="caution">
    <text evidence="4">The sequence shown here is derived from an EMBL/GenBank/DDBJ whole genome shotgun (WGS) entry which is preliminary data.</text>
</comment>
<keyword evidence="1 2" id="KW-0129">CBS domain</keyword>
<dbReference type="PROSITE" id="PS51371">
    <property type="entry name" value="CBS"/>
    <property type="match status" value="2"/>
</dbReference>
<dbReference type="CDD" id="cd04586">
    <property type="entry name" value="CBS_pair_BON_assoc"/>
    <property type="match status" value="1"/>
</dbReference>
<dbReference type="InterPro" id="IPR000644">
    <property type="entry name" value="CBS_dom"/>
</dbReference>
<dbReference type="InterPro" id="IPR051257">
    <property type="entry name" value="Diverse_CBS-Domain"/>
</dbReference>
<dbReference type="Proteomes" id="UP000178425">
    <property type="component" value="Unassembled WGS sequence"/>
</dbReference>
<dbReference type="PANTHER" id="PTHR43080">
    <property type="entry name" value="CBS DOMAIN-CONTAINING PROTEIN CBSX3, MITOCHONDRIAL"/>
    <property type="match status" value="1"/>
</dbReference>
<evidence type="ECO:0000313" key="4">
    <source>
        <dbReference type="EMBL" id="OGF78678.1"/>
    </source>
</evidence>
<dbReference type="SUPFAM" id="SSF54631">
    <property type="entry name" value="CBS-domain pair"/>
    <property type="match status" value="1"/>
</dbReference>
<evidence type="ECO:0000313" key="5">
    <source>
        <dbReference type="Proteomes" id="UP000178425"/>
    </source>
</evidence>
<dbReference type="EMBL" id="MFHI01000022">
    <property type="protein sequence ID" value="OGF78678.1"/>
    <property type="molecule type" value="Genomic_DNA"/>
</dbReference>
<protein>
    <recommendedName>
        <fullName evidence="3">CBS domain-containing protein</fullName>
    </recommendedName>
</protein>
<dbReference type="Gene3D" id="3.10.580.10">
    <property type="entry name" value="CBS-domain"/>
    <property type="match status" value="1"/>
</dbReference>
<dbReference type="InterPro" id="IPR046342">
    <property type="entry name" value="CBS_dom_sf"/>
</dbReference>
<feature type="domain" description="CBS" evidence="3">
    <location>
        <begin position="10"/>
        <end position="67"/>
    </location>
</feature>
<sequence>MSDLKITDIMTKEVVSVDPEAPLFEAAKILADHNFNGVSVVDKENKLIGILTQYDLISQGSFIHLPTLQKILKDMNVLGQDKSHFKKEFKDIIALKVKDAMNTEPLTLRDDASYDEVVKIFREHHRVNPIPVVNKEGKIVGVVSRYDVLKPLGEFFGT</sequence>
<dbReference type="SMART" id="SM00116">
    <property type="entry name" value="CBS"/>
    <property type="match status" value="2"/>
</dbReference>
<gene>
    <name evidence="4" type="ORF">A2W54_02745</name>
</gene>
<dbReference type="Pfam" id="PF00571">
    <property type="entry name" value="CBS"/>
    <property type="match status" value="2"/>
</dbReference>
<dbReference type="AlphaFoldDB" id="A0A1F5WSR2"/>
<accession>A0A1F5WSR2</accession>
<proteinExistence type="predicted"/>
<evidence type="ECO:0000259" key="3">
    <source>
        <dbReference type="PROSITE" id="PS51371"/>
    </source>
</evidence>
<dbReference type="PANTHER" id="PTHR43080:SF2">
    <property type="entry name" value="CBS DOMAIN-CONTAINING PROTEIN"/>
    <property type="match status" value="1"/>
</dbReference>
<evidence type="ECO:0000256" key="2">
    <source>
        <dbReference type="PROSITE-ProRule" id="PRU00703"/>
    </source>
</evidence>
<reference evidence="4 5" key="1">
    <citation type="journal article" date="2016" name="Nat. Commun.">
        <title>Thousands of microbial genomes shed light on interconnected biogeochemical processes in an aquifer system.</title>
        <authorList>
            <person name="Anantharaman K."/>
            <person name="Brown C.T."/>
            <person name="Hug L.A."/>
            <person name="Sharon I."/>
            <person name="Castelle C.J."/>
            <person name="Probst A.J."/>
            <person name="Thomas B.C."/>
            <person name="Singh A."/>
            <person name="Wilkins M.J."/>
            <person name="Karaoz U."/>
            <person name="Brodie E.L."/>
            <person name="Williams K.H."/>
            <person name="Hubbard S.S."/>
            <person name="Banfield J.F."/>
        </authorList>
    </citation>
    <scope>NUCLEOTIDE SEQUENCE [LARGE SCALE GENOMIC DNA]</scope>
</reference>
<name>A0A1F5WSR2_9BACT</name>